<reference evidence="7" key="2">
    <citation type="submission" date="2020-09" db="EMBL/GenBank/DDBJ databases">
        <authorList>
            <person name="Sun Q."/>
            <person name="Zhou Y."/>
        </authorList>
    </citation>
    <scope>NUCLEOTIDE SEQUENCE</scope>
    <source>
        <strain evidence="7">CGMCC 4.7306</strain>
    </source>
</reference>
<dbReference type="InterPro" id="IPR004839">
    <property type="entry name" value="Aminotransferase_I/II_large"/>
</dbReference>
<evidence type="ECO:0000313" key="8">
    <source>
        <dbReference type="Proteomes" id="UP000613840"/>
    </source>
</evidence>
<evidence type="ECO:0000256" key="1">
    <source>
        <dbReference type="ARBA" id="ARBA00001933"/>
    </source>
</evidence>
<evidence type="ECO:0000256" key="5">
    <source>
        <dbReference type="ARBA" id="ARBA00037974"/>
    </source>
</evidence>
<reference evidence="7" key="1">
    <citation type="journal article" date="2014" name="Int. J. Syst. Evol. Microbiol.">
        <title>Complete genome sequence of Corynebacterium casei LMG S-19264T (=DSM 44701T), isolated from a smear-ripened cheese.</title>
        <authorList>
            <consortium name="US DOE Joint Genome Institute (JGI-PGF)"/>
            <person name="Walter F."/>
            <person name="Albersmeier A."/>
            <person name="Kalinowski J."/>
            <person name="Ruckert C."/>
        </authorList>
    </citation>
    <scope>NUCLEOTIDE SEQUENCE</scope>
    <source>
        <strain evidence="7">CGMCC 4.7306</strain>
    </source>
</reference>
<gene>
    <name evidence="7" type="ORF">GCM10011575_23860</name>
</gene>
<protein>
    <recommendedName>
        <fullName evidence="2">cysteine-S-conjugate beta-lyase</fullName>
        <ecNumber evidence="2">4.4.1.13</ecNumber>
    </recommendedName>
</protein>
<dbReference type="CDD" id="cd00609">
    <property type="entry name" value="AAT_like"/>
    <property type="match status" value="1"/>
</dbReference>
<feature type="domain" description="Aminotransferase class I/classII large" evidence="6">
    <location>
        <begin position="44"/>
        <end position="368"/>
    </location>
</feature>
<comment type="cofactor">
    <cofactor evidence="1">
        <name>pyridoxal 5'-phosphate</name>
        <dbReference type="ChEBI" id="CHEBI:597326"/>
    </cofactor>
</comment>
<name>A0A917S902_9ACTN</name>
<evidence type="ECO:0000256" key="2">
    <source>
        <dbReference type="ARBA" id="ARBA00012224"/>
    </source>
</evidence>
<dbReference type="PANTHER" id="PTHR43525:SF2">
    <property type="entry name" value="CYSTATHIONINE BETA-LYASE-RELATED"/>
    <property type="match status" value="1"/>
</dbReference>
<evidence type="ECO:0000259" key="6">
    <source>
        <dbReference type="Pfam" id="PF00155"/>
    </source>
</evidence>
<keyword evidence="7" id="KW-0032">Aminotransferase</keyword>
<dbReference type="AlphaFoldDB" id="A0A917S902"/>
<keyword evidence="8" id="KW-1185">Reference proteome</keyword>
<dbReference type="PANTHER" id="PTHR43525">
    <property type="entry name" value="PROTEIN MALY"/>
    <property type="match status" value="1"/>
</dbReference>
<organism evidence="7 8">
    <name type="scientific">Microlunatus endophyticus</name>
    <dbReference type="NCBI Taxonomy" id="1716077"/>
    <lineage>
        <taxon>Bacteria</taxon>
        <taxon>Bacillati</taxon>
        <taxon>Actinomycetota</taxon>
        <taxon>Actinomycetes</taxon>
        <taxon>Propionibacteriales</taxon>
        <taxon>Propionibacteriaceae</taxon>
        <taxon>Microlunatus</taxon>
    </lineage>
</organism>
<dbReference type="Gene3D" id="3.90.1150.10">
    <property type="entry name" value="Aspartate Aminotransferase, domain 1"/>
    <property type="match status" value="1"/>
</dbReference>
<dbReference type="SUPFAM" id="SSF53383">
    <property type="entry name" value="PLP-dependent transferases"/>
    <property type="match status" value="1"/>
</dbReference>
<dbReference type="GO" id="GO:0047804">
    <property type="term" value="F:cysteine-S-conjugate beta-lyase activity"/>
    <property type="evidence" value="ECO:0007669"/>
    <property type="project" value="UniProtKB-EC"/>
</dbReference>
<dbReference type="Gene3D" id="3.40.640.10">
    <property type="entry name" value="Type I PLP-dependent aspartate aminotransferase-like (Major domain)"/>
    <property type="match status" value="1"/>
</dbReference>
<evidence type="ECO:0000256" key="3">
    <source>
        <dbReference type="ARBA" id="ARBA00022898"/>
    </source>
</evidence>
<dbReference type="RefSeq" id="WP_188895586.1">
    <property type="nucleotide sequence ID" value="NZ_BMMZ01000005.1"/>
</dbReference>
<accession>A0A917S902</accession>
<dbReference type="Pfam" id="PF00155">
    <property type="entry name" value="Aminotran_1_2"/>
    <property type="match status" value="1"/>
</dbReference>
<keyword evidence="4" id="KW-0456">Lyase</keyword>
<evidence type="ECO:0000256" key="4">
    <source>
        <dbReference type="ARBA" id="ARBA00023239"/>
    </source>
</evidence>
<dbReference type="EMBL" id="BMMZ01000005">
    <property type="protein sequence ID" value="GGL64693.1"/>
    <property type="molecule type" value="Genomic_DNA"/>
</dbReference>
<dbReference type="GO" id="GO:0030170">
    <property type="term" value="F:pyridoxal phosphate binding"/>
    <property type="evidence" value="ECO:0007669"/>
    <property type="project" value="InterPro"/>
</dbReference>
<dbReference type="Proteomes" id="UP000613840">
    <property type="component" value="Unassembled WGS sequence"/>
</dbReference>
<dbReference type="InterPro" id="IPR015421">
    <property type="entry name" value="PyrdxlP-dep_Trfase_major"/>
</dbReference>
<dbReference type="InterPro" id="IPR015424">
    <property type="entry name" value="PyrdxlP-dep_Trfase"/>
</dbReference>
<keyword evidence="3" id="KW-0663">Pyridoxal phosphate</keyword>
<sequence>MSYATDFDTISAERLRDIGSMKWTLFPETIGAFVAEMDFGAAPAITAALHALVDDGLFGYLPKKLSEALSVAAAEWEAKSYGWQVDPSRVHPIPDVIKGLEIAIEHYSRPESPVIVPVPAYMPFLKVPTSLGRKIIQLPLAEDQGRYSFDLDGLARAFDEGGHLLVLCNPYNPVGRVFGIDELTAISDVVAEHGGRVFSDEIHAPLVYPGAKHVPYASVNEVAASHTVTAISASKAWNLPGLKCAQLIISNDADALAWEDFGQFAGHGTATPGVVANTAAYTSGRPWLDEVVGYLDNNRRLLGELLAEELPMIKYTPPEGTYIGWLDCRDLELGMNPADFFREHAGVALTDGEGCGAPGFVRMIFATPEPILTTAVRQMGAAVRDHAAGR</sequence>
<dbReference type="GO" id="GO:0008483">
    <property type="term" value="F:transaminase activity"/>
    <property type="evidence" value="ECO:0007669"/>
    <property type="project" value="UniProtKB-KW"/>
</dbReference>
<comment type="similarity">
    <text evidence="5">Belongs to the class-II pyridoxal-phosphate-dependent aminotransferase family. MalY/PatB cystathionine beta-lyase subfamily.</text>
</comment>
<dbReference type="InterPro" id="IPR051798">
    <property type="entry name" value="Class-II_PLP-Dep_Aminotrans"/>
</dbReference>
<comment type="caution">
    <text evidence="7">The sequence shown here is derived from an EMBL/GenBank/DDBJ whole genome shotgun (WGS) entry which is preliminary data.</text>
</comment>
<proteinExistence type="inferred from homology"/>
<dbReference type="InterPro" id="IPR015422">
    <property type="entry name" value="PyrdxlP-dep_Trfase_small"/>
</dbReference>
<dbReference type="EC" id="4.4.1.13" evidence="2"/>
<keyword evidence="7" id="KW-0808">Transferase</keyword>
<evidence type="ECO:0000313" key="7">
    <source>
        <dbReference type="EMBL" id="GGL64693.1"/>
    </source>
</evidence>